<sequence>MRKLFGIIAMAAIAAVAGWNFSQSQNEVELSDLALANVEALARIEGQNDACANLTNSTCISVVVDQWGNNSAHEYDNMYPSDAC</sequence>
<dbReference type="PATRIC" id="fig|328812.4.peg.1234"/>
<proteinExistence type="predicted"/>
<evidence type="ECO:0008006" key="3">
    <source>
        <dbReference type="Google" id="ProtNLM"/>
    </source>
</evidence>
<accession>A0A0J6CBP2</accession>
<dbReference type="GeneID" id="69979451"/>
<organism evidence="1 2">
    <name type="scientific">Parabacteroides goldsteinii</name>
    <dbReference type="NCBI Taxonomy" id="328812"/>
    <lineage>
        <taxon>Bacteria</taxon>
        <taxon>Pseudomonadati</taxon>
        <taxon>Bacteroidota</taxon>
        <taxon>Bacteroidia</taxon>
        <taxon>Bacteroidales</taxon>
        <taxon>Tannerellaceae</taxon>
        <taxon>Parabacteroides</taxon>
    </lineage>
</organism>
<dbReference type="AlphaFoldDB" id="A0A0J6CBP2"/>
<evidence type="ECO:0000313" key="2">
    <source>
        <dbReference type="Proteomes" id="UP000036166"/>
    </source>
</evidence>
<gene>
    <name evidence="1" type="ORF">ACM15_25840</name>
</gene>
<name>A0A0J6CBP2_9BACT</name>
<protein>
    <recommendedName>
        <fullName evidence="3">NVEALA protein</fullName>
    </recommendedName>
</protein>
<comment type="caution">
    <text evidence="1">The sequence shown here is derived from an EMBL/GenBank/DDBJ whole genome shotgun (WGS) entry which is preliminary data.</text>
</comment>
<reference evidence="1 2" key="1">
    <citation type="submission" date="2015-06" db="EMBL/GenBank/DDBJ databases">
        <title>Draft Genome Sequence of Parabacteroides goldsteinii with Putative Novel Metallo-Beta-Lactamases Isolated from a Blood Culture from a Human Patient.</title>
        <authorList>
            <person name="Krogh T.J."/>
            <person name="Agergaard C.N."/>
            <person name="Moller-Jensen J."/>
            <person name="Justesen U.S."/>
        </authorList>
    </citation>
    <scope>NUCLEOTIDE SEQUENCE [LARGE SCALE GENOMIC DNA]</scope>
    <source>
        <strain evidence="1 2">910340</strain>
    </source>
</reference>
<dbReference type="RefSeq" id="WP_048317999.1">
    <property type="nucleotide sequence ID" value="NZ_AP031410.1"/>
</dbReference>
<dbReference type="Proteomes" id="UP000036166">
    <property type="component" value="Unassembled WGS sequence"/>
</dbReference>
<dbReference type="EMBL" id="LFJV01000146">
    <property type="protein sequence ID" value="KMM30830.1"/>
    <property type="molecule type" value="Genomic_DNA"/>
</dbReference>
<evidence type="ECO:0000313" key="1">
    <source>
        <dbReference type="EMBL" id="KMM30830.1"/>
    </source>
</evidence>